<sequence length="245" mass="26336">MIAMPRRGMVLAAGLGTRMRPLTDATAKPLLEVAGRSLLDRALDHLDAAGVETVVVNTHWQAERVRAALAARIRPAIIESHEETLLETGGAVVRALPHLGPEPFYVVNGDAFWLDGVTPALARLAAAFDPEACDAVLLVHRAAQVPAYTGRGDFAVDPLGRVRRPREREIVPYLFAGVQLAAPSLFAGAPEGPFSTNLLWDRAIEAGRLTAVVHDGIWLHLSTPEDLAEAERLLSGRTSTLAMAR</sequence>
<protein>
    <submittedName>
        <fullName evidence="4">Nucleotidyltransferase family protein</fullName>
    </submittedName>
</protein>
<dbReference type="CDD" id="cd06422">
    <property type="entry name" value="NTP_transferase_like_1"/>
    <property type="match status" value="1"/>
</dbReference>
<dbReference type="KEGG" id="elio:KO353_05935"/>
<evidence type="ECO:0000256" key="1">
    <source>
        <dbReference type="ARBA" id="ARBA00022679"/>
    </source>
</evidence>
<dbReference type="InterPro" id="IPR025877">
    <property type="entry name" value="MobA-like_NTP_Trfase"/>
</dbReference>
<dbReference type="AlphaFoldDB" id="A0A975U550"/>
<keyword evidence="1" id="KW-0808">Transferase</keyword>
<dbReference type="RefSeq" id="WP_218286796.1">
    <property type="nucleotide sequence ID" value="NZ_CP076448.1"/>
</dbReference>
<reference evidence="4" key="1">
    <citation type="submission" date="2021-06" db="EMBL/GenBank/DDBJ databases">
        <title>Elioraea tepida, sp. nov., a moderately thermophilic aerobic anoxygenic phototrophic bacterium isolated from an alkaline siliceous hot spring mat community in Yellowstone National Park, WY, USA.</title>
        <authorList>
            <person name="Saini M.K."/>
            <person name="Yoshida S."/>
            <person name="Sebastian A."/>
            <person name="Hirose S."/>
            <person name="Hara E."/>
            <person name="Tamaki H."/>
            <person name="Soulier N.T."/>
            <person name="Albert I."/>
            <person name="Hanada S."/>
            <person name="Bryant D.A."/>
            <person name="Tank M."/>
        </authorList>
    </citation>
    <scope>NUCLEOTIDE SEQUENCE</scope>
    <source>
        <strain evidence="4">MS-P2</strain>
    </source>
</reference>
<keyword evidence="5" id="KW-1185">Reference proteome</keyword>
<dbReference type="Proteomes" id="UP000694001">
    <property type="component" value="Chromosome"/>
</dbReference>
<dbReference type="EMBL" id="CP076448">
    <property type="protein sequence ID" value="QXM25744.1"/>
    <property type="molecule type" value="Genomic_DNA"/>
</dbReference>
<evidence type="ECO:0000256" key="2">
    <source>
        <dbReference type="ARBA" id="ARBA00022842"/>
    </source>
</evidence>
<evidence type="ECO:0000313" key="4">
    <source>
        <dbReference type="EMBL" id="QXM25744.1"/>
    </source>
</evidence>
<dbReference type="InterPro" id="IPR050065">
    <property type="entry name" value="GlmU-like"/>
</dbReference>
<evidence type="ECO:0000259" key="3">
    <source>
        <dbReference type="Pfam" id="PF12804"/>
    </source>
</evidence>
<feature type="domain" description="MobA-like NTP transferase" evidence="3">
    <location>
        <begin position="8"/>
        <end position="147"/>
    </location>
</feature>
<dbReference type="PANTHER" id="PTHR43584">
    <property type="entry name" value="NUCLEOTIDYL TRANSFERASE"/>
    <property type="match status" value="1"/>
</dbReference>
<name>A0A975U550_9PROT</name>
<dbReference type="Pfam" id="PF12804">
    <property type="entry name" value="NTP_transf_3"/>
    <property type="match status" value="1"/>
</dbReference>
<dbReference type="GO" id="GO:0016779">
    <property type="term" value="F:nucleotidyltransferase activity"/>
    <property type="evidence" value="ECO:0007669"/>
    <property type="project" value="UniProtKB-ARBA"/>
</dbReference>
<accession>A0A975U550</accession>
<organism evidence="4 5">
    <name type="scientific">Elioraea tepida</name>
    <dbReference type="NCBI Taxonomy" id="2843330"/>
    <lineage>
        <taxon>Bacteria</taxon>
        <taxon>Pseudomonadati</taxon>
        <taxon>Pseudomonadota</taxon>
        <taxon>Alphaproteobacteria</taxon>
        <taxon>Acetobacterales</taxon>
        <taxon>Elioraeaceae</taxon>
        <taxon>Elioraea</taxon>
    </lineage>
</organism>
<proteinExistence type="predicted"/>
<gene>
    <name evidence="4" type="ORF">KO353_05935</name>
</gene>
<evidence type="ECO:0000313" key="5">
    <source>
        <dbReference type="Proteomes" id="UP000694001"/>
    </source>
</evidence>
<dbReference type="PANTHER" id="PTHR43584:SF8">
    <property type="entry name" value="N-ACETYLMURAMATE ALPHA-1-PHOSPHATE URIDYLYLTRANSFERASE"/>
    <property type="match status" value="1"/>
</dbReference>
<keyword evidence="2" id="KW-0460">Magnesium</keyword>